<dbReference type="Proteomes" id="UP000785613">
    <property type="component" value="Unassembled WGS sequence"/>
</dbReference>
<gene>
    <name evidence="1" type="ORF">F0185_07020</name>
</gene>
<comment type="caution">
    <text evidence="1">The sequence shown here is derived from an EMBL/GenBank/DDBJ whole genome shotgun (WGS) entry which is preliminary data.</text>
</comment>
<dbReference type="EMBL" id="VUYU01000004">
    <property type="protein sequence ID" value="NHZ33340.1"/>
    <property type="molecule type" value="Genomic_DNA"/>
</dbReference>
<sequence>MLTMSSITVQRGRAAKADLGAALTNLSADLTAPVTLSDAAGASFYLPSYRPAAQQQGGHEAFATTLGADGTLTLFLEAGMPDDLAGERNGAAPLMDGAAFTLVLPANGARFPLRVTPQGAMLQLSVQLAGAQRDMVRTALFDATPNVAVEVLHTVLVAAPQSSAFIERNWADDAVRTGLLDLFGGIPFDAASTYFQMASDTDPDFPQQYLLLACVYSASVGVPPLPGYLQWQVSWNGRAYNYYQDNREHTHVFFLPDRFEFARGPTGEPTISLLQFSVPEGATSIEQTRASFRYFGNPVVEPTRIDQAARALQERLGVAVQMISIEDGHDVKKTFSQYLPNSEASSESGNLMVQPQADVNLAQGLSNQLDLNLTQFRALWAAICSDAPEKTLFRGWVDIELSAGRYADRIDFNGRLAAGNRTSFLDDILDVSTSNTYATDFNINTVPAVFKDHPELLEIALTFAGNKPVLLDPATPKATVRLERPIRDIILGQGAANEHPYQMRVVRDDGAERHGNFSTDCAVPSLWIKQSMIDACTDDA</sequence>
<evidence type="ECO:0000313" key="1">
    <source>
        <dbReference type="EMBL" id="NHZ33340.1"/>
    </source>
</evidence>
<dbReference type="RefSeq" id="WP_167222921.1">
    <property type="nucleotide sequence ID" value="NZ_VUYU01000004.1"/>
</dbReference>
<organism evidence="1 2">
    <name type="scientific">Massilia rubra</name>
    <dbReference type="NCBI Taxonomy" id="2607910"/>
    <lineage>
        <taxon>Bacteria</taxon>
        <taxon>Pseudomonadati</taxon>
        <taxon>Pseudomonadota</taxon>
        <taxon>Betaproteobacteria</taxon>
        <taxon>Burkholderiales</taxon>
        <taxon>Oxalobacteraceae</taxon>
        <taxon>Telluria group</taxon>
        <taxon>Massilia</taxon>
    </lineage>
</organism>
<protein>
    <submittedName>
        <fullName evidence="1">Uncharacterized protein</fullName>
    </submittedName>
</protein>
<proteinExistence type="predicted"/>
<name>A0ABX0LKQ5_9BURK</name>
<keyword evidence="2" id="KW-1185">Reference proteome</keyword>
<evidence type="ECO:0000313" key="2">
    <source>
        <dbReference type="Proteomes" id="UP000785613"/>
    </source>
</evidence>
<accession>A0ABX0LKQ5</accession>
<reference evidence="1 2" key="1">
    <citation type="submission" date="2019-09" db="EMBL/GenBank/DDBJ databases">
        <title>Taxonomy of Antarctic Massilia spp.: description of Massilia rubra sp. nov., Massilia aquatica sp. nov., Massilia mucilaginosa sp. nov., Massilia frigida sp. nov. isolated from streams, lakes and regoliths.</title>
        <authorList>
            <person name="Holochova P."/>
            <person name="Sedlacek I."/>
            <person name="Kralova S."/>
            <person name="Maslanova I."/>
            <person name="Busse H.-J."/>
            <person name="Stankova E."/>
            <person name="Vrbovska V."/>
            <person name="Kovarovic V."/>
            <person name="Bartak M."/>
            <person name="Svec P."/>
            <person name="Pantucek R."/>
        </authorList>
    </citation>
    <scope>NUCLEOTIDE SEQUENCE [LARGE SCALE GENOMIC DNA]</scope>
    <source>
        <strain evidence="1 2">CCM 8692</strain>
    </source>
</reference>